<dbReference type="InterPro" id="IPR039425">
    <property type="entry name" value="RNA_pol_sigma-70-like"/>
</dbReference>
<dbReference type="Gene3D" id="1.10.10.10">
    <property type="entry name" value="Winged helix-like DNA-binding domain superfamily/Winged helix DNA-binding domain"/>
    <property type="match status" value="1"/>
</dbReference>
<feature type="domain" description="RNA polymerase sigma factor 70 region 4 type 2" evidence="8">
    <location>
        <begin position="128"/>
        <end position="180"/>
    </location>
</feature>
<name>A0A7W5DNN0_9PORP</name>
<dbReference type="Pfam" id="PF04542">
    <property type="entry name" value="Sigma70_r2"/>
    <property type="match status" value="1"/>
</dbReference>
<dbReference type="GO" id="GO:0006352">
    <property type="term" value="P:DNA-templated transcription initiation"/>
    <property type="evidence" value="ECO:0007669"/>
    <property type="project" value="InterPro"/>
</dbReference>
<dbReference type="SUPFAM" id="SSF88659">
    <property type="entry name" value="Sigma3 and sigma4 domains of RNA polymerase sigma factors"/>
    <property type="match status" value="1"/>
</dbReference>
<dbReference type="InterPro" id="IPR014284">
    <property type="entry name" value="RNA_pol_sigma-70_dom"/>
</dbReference>
<dbReference type="CDD" id="cd06171">
    <property type="entry name" value="Sigma70_r4"/>
    <property type="match status" value="1"/>
</dbReference>
<keyword evidence="10" id="KW-1185">Reference proteome</keyword>
<evidence type="ECO:0000256" key="2">
    <source>
        <dbReference type="ARBA" id="ARBA00023015"/>
    </source>
</evidence>
<dbReference type="Gene3D" id="1.10.1740.10">
    <property type="match status" value="1"/>
</dbReference>
<dbReference type="EMBL" id="JACHYB010000001">
    <property type="protein sequence ID" value="MBB3186280.1"/>
    <property type="molecule type" value="Genomic_DNA"/>
</dbReference>
<dbReference type="Pfam" id="PF08281">
    <property type="entry name" value="Sigma70_r4_2"/>
    <property type="match status" value="1"/>
</dbReference>
<dbReference type="GO" id="GO:0016987">
    <property type="term" value="F:sigma factor activity"/>
    <property type="evidence" value="ECO:0007669"/>
    <property type="project" value="UniProtKB-KW"/>
</dbReference>
<dbReference type="PANTHER" id="PTHR43133:SF51">
    <property type="entry name" value="RNA POLYMERASE SIGMA FACTOR"/>
    <property type="match status" value="1"/>
</dbReference>
<feature type="domain" description="RNA polymerase sigma-70 region 2" evidence="7">
    <location>
        <begin position="21"/>
        <end position="88"/>
    </location>
</feature>
<proteinExistence type="inferred from homology"/>
<dbReference type="InterPro" id="IPR007627">
    <property type="entry name" value="RNA_pol_sigma70_r2"/>
</dbReference>
<keyword evidence="2 6" id="KW-0805">Transcription regulation</keyword>
<evidence type="ECO:0000313" key="10">
    <source>
        <dbReference type="Proteomes" id="UP000544222"/>
    </source>
</evidence>
<dbReference type="GO" id="GO:0003677">
    <property type="term" value="F:DNA binding"/>
    <property type="evidence" value="ECO:0007669"/>
    <property type="project" value="UniProtKB-KW"/>
</dbReference>
<evidence type="ECO:0000256" key="6">
    <source>
        <dbReference type="RuleBase" id="RU000716"/>
    </source>
</evidence>
<evidence type="ECO:0000256" key="3">
    <source>
        <dbReference type="ARBA" id="ARBA00023082"/>
    </source>
</evidence>
<dbReference type="InterPro" id="IPR013324">
    <property type="entry name" value="RNA_pol_sigma_r3/r4-like"/>
</dbReference>
<keyword evidence="5 6" id="KW-0804">Transcription</keyword>
<dbReference type="RefSeq" id="WP_183412194.1">
    <property type="nucleotide sequence ID" value="NZ_JACHYB010000001.1"/>
</dbReference>
<evidence type="ECO:0000256" key="4">
    <source>
        <dbReference type="ARBA" id="ARBA00023125"/>
    </source>
</evidence>
<dbReference type="Proteomes" id="UP000544222">
    <property type="component" value="Unassembled WGS sequence"/>
</dbReference>
<dbReference type="InterPro" id="IPR013325">
    <property type="entry name" value="RNA_pol_sigma_r2"/>
</dbReference>
<evidence type="ECO:0000256" key="1">
    <source>
        <dbReference type="ARBA" id="ARBA00010641"/>
    </source>
</evidence>
<keyword evidence="3 6" id="KW-0731">Sigma factor</keyword>
<evidence type="ECO:0000259" key="7">
    <source>
        <dbReference type="Pfam" id="PF04542"/>
    </source>
</evidence>
<comment type="similarity">
    <text evidence="1 6">Belongs to the sigma-70 factor family. ECF subfamily.</text>
</comment>
<dbReference type="NCBIfam" id="TIGR02937">
    <property type="entry name" value="sigma70-ECF"/>
    <property type="match status" value="1"/>
</dbReference>
<gene>
    <name evidence="9" type="ORF">FHX64_000443</name>
</gene>
<dbReference type="PANTHER" id="PTHR43133">
    <property type="entry name" value="RNA POLYMERASE ECF-TYPE SIGMA FACTO"/>
    <property type="match status" value="1"/>
</dbReference>
<dbReference type="SUPFAM" id="SSF88946">
    <property type="entry name" value="Sigma2 domain of RNA polymerase sigma factors"/>
    <property type="match status" value="1"/>
</dbReference>
<reference evidence="9 10" key="1">
    <citation type="submission" date="2020-08" db="EMBL/GenBank/DDBJ databases">
        <title>Genomic Encyclopedia of Type Strains, Phase IV (KMG-IV): sequencing the most valuable type-strain genomes for metagenomic binning, comparative biology and taxonomic classification.</title>
        <authorList>
            <person name="Goeker M."/>
        </authorList>
    </citation>
    <scope>NUCLEOTIDE SEQUENCE [LARGE SCALE GENOMIC DNA]</scope>
    <source>
        <strain evidence="9 10">DSM 27471</strain>
    </source>
</reference>
<sequence>MTEYELITQILSGNLSLYKQIVETYQAQVFRICIGFVHQKEDADDLTQEVFIQVYQSLETFKGESSFSTWLYRITINRALNHVRDHQKRSLFHRLESWVGFDKSSSGLEVQTFEENPEQQLIKHEERNLIAKALTQLPEKQRIAIVLSKYEDLSQREIAEILHISEGAVESLLQRAKQSLRKQLSALWHSS</sequence>
<dbReference type="InterPro" id="IPR000838">
    <property type="entry name" value="RNA_pol_sigma70_ECF_CS"/>
</dbReference>
<dbReference type="InterPro" id="IPR013249">
    <property type="entry name" value="RNA_pol_sigma70_r4_t2"/>
</dbReference>
<organism evidence="9 10">
    <name type="scientific">Microbacter margulisiae</name>
    <dbReference type="NCBI Taxonomy" id="1350067"/>
    <lineage>
        <taxon>Bacteria</taxon>
        <taxon>Pseudomonadati</taxon>
        <taxon>Bacteroidota</taxon>
        <taxon>Bacteroidia</taxon>
        <taxon>Bacteroidales</taxon>
        <taxon>Porphyromonadaceae</taxon>
        <taxon>Microbacter</taxon>
    </lineage>
</organism>
<dbReference type="AlphaFoldDB" id="A0A7W5DNN0"/>
<accession>A0A7W5DNN0</accession>
<protein>
    <recommendedName>
        <fullName evidence="6">RNA polymerase sigma factor</fullName>
    </recommendedName>
</protein>
<comment type="caution">
    <text evidence="9">The sequence shown here is derived from an EMBL/GenBank/DDBJ whole genome shotgun (WGS) entry which is preliminary data.</text>
</comment>
<evidence type="ECO:0000313" key="9">
    <source>
        <dbReference type="EMBL" id="MBB3186280.1"/>
    </source>
</evidence>
<keyword evidence="4 6" id="KW-0238">DNA-binding</keyword>
<evidence type="ECO:0000259" key="8">
    <source>
        <dbReference type="Pfam" id="PF08281"/>
    </source>
</evidence>
<evidence type="ECO:0000256" key="5">
    <source>
        <dbReference type="ARBA" id="ARBA00023163"/>
    </source>
</evidence>
<dbReference type="PROSITE" id="PS01063">
    <property type="entry name" value="SIGMA70_ECF"/>
    <property type="match status" value="1"/>
</dbReference>
<dbReference type="InterPro" id="IPR036388">
    <property type="entry name" value="WH-like_DNA-bd_sf"/>
</dbReference>